<organism evidence="1 2">
    <name type="scientific">Pedobacter kyonggii</name>
    <dbReference type="NCBI Taxonomy" id="1926871"/>
    <lineage>
        <taxon>Bacteria</taxon>
        <taxon>Pseudomonadati</taxon>
        <taxon>Bacteroidota</taxon>
        <taxon>Sphingobacteriia</taxon>
        <taxon>Sphingobacteriales</taxon>
        <taxon>Sphingobacteriaceae</taxon>
        <taxon>Pedobacter</taxon>
    </lineage>
</organism>
<gene>
    <name evidence="1" type="ORF">EYS08_03115</name>
</gene>
<dbReference type="Gene3D" id="2.180.10.10">
    <property type="entry name" value="RHS repeat-associated core"/>
    <property type="match status" value="1"/>
</dbReference>
<dbReference type="AlphaFoldDB" id="A0A4Q9HGH9"/>
<comment type="caution">
    <text evidence="1">The sequence shown here is derived from an EMBL/GenBank/DDBJ whole genome shotgun (WGS) entry which is preliminary data.</text>
</comment>
<keyword evidence="2" id="KW-1185">Reference proteome</keyword>
<dbReference type="InterPro" id="IPR022385">
    <property type="entry name" value="Rhs_assc_core"/>
</dbReference>
<evidence type="ECO:0000313" key="2">
    <source>
        <dbReference type="Proteomes" id="UP000291819"/>
    </source>
</evidence>
<dbReference type="NCBIfam" id="TIGR03696">
    <property type="entry name" value="Rhs_assc_core"/>
    <property type="match status" value="1"/>
</dbReference>
<proteinExistence type="predicted"/>
<accession>A0A4Q9HGH9</accession>
<dbReference type="Proteomes" id="UP000291819">
    <property type="component" value="Unassembled WGS sequence"/>
</dbReference>
<name>A0A4Q9HGH9_9SPHI</name>
<protein>
    <submittedName>
        <fullName evidence="1">RHS repeat-associated core domain-containing protein</fullName>
    </submittedName>
</protein>
<dbReference type="OrthoDB" id="1191296at2"/>
<evidence type="ECO:0000313" key="1">
    <source>
        <dbReference type="EMBL" id="TBO44317.1"/>
    </source>
</evidence>
<reference evidence="1 2" key="1">
    <citation type="submission" date="2019-02" db="EMBL/GenBank/DDBJ databases">
        <title>Pedobacter kyonggii whole genome sequence analysis.</title>
        <authorList>
            <person name="Dahal R.H."/>
        </authorList>
    </citation>
    <scope>NUCLEOTIDE SEQUENCE [LARGE SCALE GENOMIC DNA]</scope>
    <source>
        <strain evidence="1 2">K-4-11-1</strain>
    </source>
</reference>
<sequence length="239" mass="27724">MLFLPLLLKQYDYGARFYAPVIGRWNSVDPLAEGTDDLSPYNYVMNNPILMIDPDGMRADTVKIINLESVVIHGYKSQKVMEPVHGFWNYIYRGFFPRQVTVDMGLGEYRNVDVDNRGYMQNPWMIKMEMPDLGVKNGYNTIYKGIKKGLPYIGKAFNIFKRYTKEERLLMKIEPVLNGIDDPKLLRAVEQQVLEYAKTKGAVANINNAFNPKKKEYAEYAQKALVWLEKNAPNWKESF</sequence>
<dbReference type="EMBL" id="SIXF01000002">
    <property type="protein sequence ID" value="TBO44317.1"/>
    <property type="molecule type" value="Genomic_DNA"/>
</dbReference>